<feature type="signal peptide" evidence="2">
    <location>
        <begin position="1"/>
        <end position="19"/>
    </location>
</feature>
<evidence type="ECO:0000256" key="1">
    <source>
        <dbReference type="SAM" id="Phobius"/>
    </source>
</evidence>
<dbReference type="AlphaFoldDB" id="A0A7S4PVN4"/>
<keyword evidence="2" id="KW-0732">Signal</keyword>
<name>A0A7S4PVN4_9DINO</name>
<keyword evidence="1" id="KW-0472">Membrane</keyword>
<dbReference type="EMBL" id="HBNR01005828">
    <property type="protein sequence ID" value="CAE4564251.1"/>
    <property type="molecule type" value="Transcribed_RNA"/>
</dbReference>
<evidence type="ECO:0000256" key="2">
    <source>
        <dbReference type="SAM" id="SignalP"/>
    </source>
</evidence>
<keyword evidence="1" id="KW-1133">Transmembrane helix</keyword>
<accession>A0A7S4PVN4</accession>
<evidence type="ECO:0000313" key="3">
    <source>
        <dbReference type="EMBL" id="CAE4564251.1"/>
    </source>
</evidence>
<keyword evidence="1" id="KW-0812">Transmembrane</keyword>
<reference evidence="3" key="1">
    <citation type="submission" date="2021-01" db="EMBL/GenBank/DDBJ databases">
        <authorList>
            <person name="Corre E."/>
            <person name="Pelletier E."/>
            <person name="Niang G."/>
            <person name="Scheremetjew M."/>
            <person name="Finn R."/>
            <person name="Kale V."/>
            <person name="Holt S."/>
            <person name="Cochrane G."/>
            <person name="Meng A."/>
            <person name="Brown T."/>
            <person name="Cohen L."/>
        </authorList>
    </citation>
    <scope>NUCLEOTIDE SEQUENCE</scope>
    <source>
        <strain evidence="3">CCMP3105</strain>
    </source>
</reference>
<gene>
    <name evidence="3" type="ORF">AMON00008_LOCUS3870</name>
</gene>
<feature type="transmembrane region" description="Helical" evidence="1">
    <location>
        <begin position="146"/>
        <end position="165"/>
    </location>
</feature>
<proteinExistence type="predicted"/>
<protein>
    <submittedName>
        <fullName evidence="3">Uncharacterized protein</fullName>
    </submittedName>
</protein>
<feature type="chain" id="PRO_5031403229" evidence="2">
    <location>
        <begin position="20"/>
        <end position="194"/>
    </location>
</feature>
<sequence length="194" mass="21259">MARRLALAVCLPVLGLASSQVSSRGTFSDIQSSICNTVTLPGLCKNHESELVENSRYNLHDARSCRGQECCSASSCYALPLSGFQCDERRGPTTCVGAHFFPPSGGRCRCKYGSCSVAGICPPSQQTLYEEHDVTPVRPEDFTKQFALLGLGFATFLSLATMLMVRFRRRRLVRALDEALASPLESDHEAYPEE</sequence>
<organism evidence="3">
    <name type="scientific">Alexandrium monilatum</name>
    <dbReference type="NCBI Taxonomy" id="311494"/>
    <lineage>
        <taxon>Eukaryota</taxon>
        <taxon>Sar</taxon>
        <taxon>Alveolata</taxon>
        <taxon>Dinophyceae</taxon>
        <taxon>Gonyaulacales</taxon>
        <taxon>Pyrocystaceae</taxon>
        <taxon>Alexandrium</taxon>
    </lineage>
</organism>